<feature type="compositionally biased region" description="Acidic residues" evidence="1">
    <location>
        <begin position="48"/>
        <end position="57"/>
    </location>
</feature>
<feature type="region of interest" description="Disordered" evidence="1">
    <location>
        <begin position="38"/>
        <end position="57"/>
    </location>
</feature>
<evidence type="ECO:0000313" key="3">
    <source>
        <dbReference type="Proteomes" id="UP001642260"/>
    </source>
</evidence>
<gene>
    <name evidence="2" type="ORF">ERUC_LOCUS40696</name>
</gene>
<evidence type="ECO:0000256" key="1">
    <source>
        <dbReference type="SAM" id="MobiDB-lite"/>
    </source>
</evidence>
<name>A0ABC8LXR3_ERUVS</name>
<dbReference type="AlphaFoldDB" id="A0ABC8LXR3"/>
<comment type="caution">
    <text evidence="2">The sequence shown here is derived from an EMBL/GenBank/DDBJ whole genome shotgun (WGS) entry which is preliminary data.</text>
</comment>
<protein>
    <submittedName>
        <fullName evidence="2">Uncharacterized protein</fullName>
    </submittedName>
</protein>
<reference evidence="2 3" key="1">
    <citation type="submission" date="2022-03" db="EMBL/GenBank/DDBJ databases">
        <authorList>
            <person name="Macdonald S."/>
            <person name="Ahmed S."/>
            <person name="Newling K."/>
        </authorList>
    </citation>
    <scope>NUCLEOTIDE SEQUENCE [LARGE SCALE GENOMIC DNA]</scope>
</reference>
<proteinExistence type="predicted"/>
<sequence>MTPLKRNDADCKKDEDMDVHNLQDVMMDLKDLNSEIQEKFGSSNNFPDDLDEDDSMG</sequence>
<dbReference type="Gene3D" id="6.10.250.1710">
    <property type="match status" value="1"/>
</dbReference>
<feature type="non-terminal residue" evidence="2">
    <location>
        <position position="57"/>
    </location>
</feature>
<dbReference type="Proteomes" id="UP001642260">
    <property type="component" value="Unassembled WGS sequence"/>
</dbReference>
<dbReference type="EMBL" id="CAKOAT010786265">
    <property type="protein sequence ID" value="CAH8388213.1"/>
    <property type="molecule type" value="Genomic_DNA"/>
</dbReference>
<accession>A0ABC8LXR3</accession>
<organism evidence="2 3">
    <name type="scientific">Eruca vesicaria subsp. sativa</name>
    <name type="common">Garden rocket</name>
    <name type="synonym">Eruca sativa</name>
    <dbReference type="NCBI Taxonomy" id="29727"/>
    <lineage>
        <taxon>Eukaryota</taxon>
        <taxon>Viridiplantae</taxon>
        <taxon>Streptophyta</taxon>
        <taxon>Embryophyta</taxon>
        <taxon>Tracheophyta</taxon>
        <taxon>Spermatophyta</taxon>
        <taxon>Magnoliopsida</taxon>
        <taxon>eudicotyledons</taxon>
        <taxon>Gunneridae</taxon>
        <taxon>Pentapetalae</taxon>
        <taxon>rosids</taxon>
        <taxon>malvids</taxon>
        <taxon>Brassicales</taxon>
        <taxon>Brassicaceae</taxon>
        <taxon>Brassiceae</taxon>
        <taxon>Eruca</taxon>
    </lineage>
</organism>
<evidence type="ECO:0000313" key="2">
    <source>
        <dbReference type="EMBL" id="CAH8388213.1"/>
    </source>
</evidence>
<keyword evidence="3" id="KW-1185">Reference proteome</keyword>